<protein>
    <submittedName>
        <fullName evidence="4">Dedicator of cytokinesis C/D N-terminal domain-containing protein</fullName>
    </submittedName>
</protein>
<dbReference type="InterPro" id="IPR021816">
    <property type="entry name" value="DOCK_C/D_N"/>
</dbReference>
<proteinExistence type="predicted"/>
<dbReference type="Pfam" id="PF11878">
    <property type="entry name" value="DOCK_C-D_N"/>
    <property type="match status" value="1"/>
</dbReference>
<feature type="region of interest" description="Disordered" evidence="1">
    <location>
        <begin position="173"/>
        <end position="209"/>
    </location>
</feature>
<accession>A0A914BWF7</accession>
<dbReference type="WBParaSite" id="ACRNAN_Path_1158.g4468.t1">
    <property type="protein sequence ID" value="ACRNAN_Path_1158.g4468.t1"/>
    <property type="gene ID" value="ACRNAN_Path_1158.g4468"/>
</dbReference>
<evidence type="ECO:0000313" key="3">
    <source>
        <dbReference type="Proteomes" id="UP000887540"/>
    </source>
</evidence>
<organism evidence="3 4">
    <name type="scientific">Acrobeloides nanus</name>
    <dbReference type="NCBI Taxonomy" id="290746"/>
    <lineage>
        <taxon>Eukaryota</taxon>
        <taxon>Metazoa</taxon>
        <taxon>Ecdysozoa</taxon>
        <taxon>Nematoda</taxon>
        <taxon>Chromadorea</taxon>
        <taxon>Rhabditida</taxon>
        <taxon>Tylenchina</taxon>
        <taxon>Cephalobomorpha</taxon>
        <taxon>Cephaloboidea</taxon>
        <taxon>Cephalobidae</taxon>
        <taxon>Acrobeloides</taxon>
    </lineage>
</organism>
<name>A0A914BWF7_9BILA</name>
<evidence type="ECO:0000313" key="4">
    <source>
        <dbReference type="WBParaSite" id="ACRNAN_Path_1158.g4468.t1"/>
    </source>
</evidence>
<feature type="domain" description="Dedicator of cytokinesis C/D N-terminal" evidence="2">
    <location>
        <begin position="51"/>
        <end position="166"/>
    </location>
</feature>
<feature type="compositionally biased region" description="Polar residues" evidence="1">
    <location>
        <begin position="197"/>
        <end position="209"/>
    </location>
</feature>
<evidence type="ECO:0000256" key="1">
    <source>
        <dbReference type="SAM" id="MobiDB-lite"/>
    </source>
</evidence>
<keyword evidence="3" id="KW-1185">Reference proteome</keyword>
<dbReference type="Proteomes" id="UP000887540">
    <property type="component" value="Unplaced"/>
</dbReference>
<sequence>MKRSKVSAAEIRRQIVEGNYLFHNSPTLVQNSNVTIASEENGASQKITLSEVTAPIDIEEALSSRLIARSEIKSTSLSPQRIRDLTEKDVELVNVPRIKHVKPEITSFENGQIEHHIKDLLKSYDKDYVVVEHKHAGFGSGESFKKISSTRSQLVTSMPVQIFESDFDHDPVKQRKVTIQNEEKRQSTYSSSSSSSKDSQPEQLNSSASDSVIPDVLLRSSCTKLDDIHEKKRASNRISYIVNLLPLPDESEVVEIRKTPSIPSNLSAQCMLIRILQVCKFTLHQNT</sequence>
<evidence type="ECO:0000259" key="2">
    <source>
        <dbReference type="Pfam" id="PF11878"/>
    </source>
</evidence>
<reference evidence="4" key="1">
    <citation type="submission" date="2022-11" db="UniProtKB">
        <authorList>
            <consortium name="WormBaseParasite"/>
        </authorList>
    </citation>
    <scope>IDENTIFICATION</scope>
</reference>
<dbReference type="AlphaFoldDB" id="A0A914BWF7"/>